<dbReference type="EMBL" id="MU003707">
    <property type="protein sequence ID" value="KAF2806468.1"/>
    <property type="molecule type" value="Genomic_DNA"/>
</dbReference>
<reference evidence="2 4" key="1">
    <citation type="journal article" date="2020" name="Stud. Mycol.">
        <title>101 Dothideomycetes genomes: a test case for predicting lifestyles and emergence of pathogens.</title>
        <authorList>
            <person name="Haridas S."/>
            <person name="Albert R."/>
            <person name="Binder M."/>
            <person name="Bloem J."/>
            <person name="Labutti K."/>
            <person name="Salamov A."/>
            <person name="Andreopoulos B."/>
            <person name="Baker S."/>
            <person name="Barry K."/>
            <person name="Bills G."/>
            <person name="Bluhm B."/>
            <person name="Cannon C."/>
            <person name="Castanera R."/>
            <person name="Culley D."/>
            <person name="Daum C."/>
            <person name="Ezra D."/>
            <person name="Gonzalez J."/>
            <person name="Henrissat B."/>
            <person name="Kuo A."/>
            <person name="Liang C."/>
            <person name="Lipzen A."/>
            <person name="Lutzoni F."/>
            <person name="Magnuson J."/>
            <person name="Mondo S."/>
            <person name="Nolan M."/>
            <person name="Ohm R."/>
            <person name="Pangilinan J."/>
            <person name="Park H.-J."/>
            <person name="Ramirez L."/>
            <person name="Alfaro M."/>
            <person name="Sun H."/>
            <person name="Tritt A."/>
            <person name="Yoshinaga Y."/>
            <person name="Zwiers L.-H."/>
            <person name="Turgeon B."/>
            <person name="Goodwin S."/>
            <person name="Spatafora J."/>
            <person name="Crous P."/>
            <person name="Grigoriev I."/>
        </authorList>
    </citation>
    <scope>NUCLEOTIDE SEQUENCE</scope>
    <source>
        <strain evidence="2 4">CBS 304.34</strain>
    </source>
</reference>
<reference evidence="4" key="2">
    <citation type="submission" date="2020-04" db="EMBL/GenBank/DDBJ databases">
        <authorList>
            <consortium name="NCBI Genome Project"/>
        </authorList>
    </citation>
    <scope>NUCLEOTIDE SEQUENCE</scope>
    <source>
        <strain evidence="4">CBS 304.34</strain>
    </source>
</reference>
<name>A0A6A6YD26_9PEZI</name>
<dbReference type="Proteomes" id="UP000504636">
    <property type="component" value="Unplaced"/>
</dbReference>
<reference evidence="4" key="3">
    <citation type="submission" date="2025-04" db="UniProtKB">
        <authorList>
            <consortium name="RefSeq"/>
        </authorList>
    </citation>
    <scope>IDENTIFICATION</scope>
    <source>
        <strain evidence="4">CBS 304.34</strain>
    </source>
</reference>
<dbReference type="RefSeq" id="XP_033573432.1">
    <property type="nucleotide sequence ID" value="XM_033728336.1"/>
</dbReference>
<evidence type="ECO:0000313" key="2">
    <source>
        <dbReference type="EMBL" id="KAF2806468.1"/>
    </source>
</evidence>
<feature type="compositionally biased region" description="Basic and acidic residues" evidence="1">
    <location>
        <begin position="407"/>
        <end position="422"/>
    </location>
</feature>
<organism evidence="2">
    <name type="scientific">Mytilinidion resinicola</name>
    <dbReference type="NCBI Taxonomy" id="574789"/>
    <lineage>
        <taxon>Eukaryota</taxon>
        <taxon>Fungi</taxon>
        <taxon>Dikarya</taxon>
        <taxon>Ascomycota</taxon>
        <taxon>Pezizomycotina</taxon>
        <taxon>Dothideomycetes</taxon>
        <taxon>Pleosporomycetidae</taxon>
        <taxon>Mytilinidiales</taxon>
        <taxon>Mytilinidiaceae</taxon>
        <taxon>Mytilinidion</taxon>
    </lineage>
</organism>
<feature type="region of interest" description="Disordered" evidence="1">
    <location>
        <begin position="394"/>
        <end position="422"/>
    </location>
</feature>
<evidence type="ECO:0000256" key="1">
    <source>
        <dbReference type="SAM" id="MobiDB-lite"/>
    </source>
</evidence>
<evidence type="ECO:0000313" key="4">
    <source>
        <dbReference type="RefSeq" id="XP_033573432.1"/>
    </source>
</evidence>
<evidence type="ECO:0000313" key="3">
    <source>
        <dbReference type="Proteomes" id="UP000504636"/>
    </source>
</evidence>
<dbReference type="OrthoDB" id="5296720at2759"/>
<dbReference type="AlphaFoldDB" id="A0A6A6YD26"/>
<dbReference type="GeneID" id="54469229"/>
<keyword evidence="3" id="KW-1185">Reference proteome</keyword>
<evidence type="ECO:0008006" key="5">
    <source>
        <dbReference type="Google" id="ProtNLM"/>
    </source>
</evidence>
<gene>
    <name evidence="2 4" type="ORF">BDZ99DRAFT_573978</name>
</gene>
<accession>A0A6A6YD26</accession>
<protein>
    <recommendedName>
        <fullName evidence="5">F-box domain-containing protein</fullName>
    </recommendedName>
</protein>
<proteinExistence type="predicted"/>
<sequence>MDALPVELVLQIFSRLDVPPPSILNFAHEPTKDLPSAPSNLTPLKALSLTSRRYHALLPVDEDTLNAMQPALKTLSAHERDIYTRMRKKIAKGFQWGIDSGEIAEMVEFIWIRNEDHWFAQSSSAVWGPPPLIDKVESLVIVASREYDTRYKIFRNAEAALHHAVVDLWTRVFDALDPERVVVVAPPATMIELTELIIPSNGTWVFERNFHYLELRQDWPTNGGRGKKPRVQVEHAAECARAWDGYRSLIHAHPWTHIAYNEDSWVLAYLPRDRTNGVVCWQWGCLETFCLLLERLNREAQVCCSLRSVAFIAVFPWASHVTTTLHPLEQHPTPERLTTQLAPGPENGVLDDEEKLGADAPLCFWHEWRKCHRHVAWFLFRRQWSTQRGRAGFQGADIEGSQGGRVDNGRVEGGGKWEVEEG</sequence>